<proteinExistence type="predicted"/>
<organism evidence="1 2">
    <name type="scientific">Cylicostephanus goldi</name>
    <name type="common">Nematode worm</name>
    <dbReference type="NCBI Taxonomy" id="71465"/>
    <lineage>
        <taxon>Eukaryota</taxon>
        <taxon>Metazoa</taxon>
        <taxon>Ecdysozoa</taxon>
        <taxon>Nematoda</taxon>
        <taxon>Chromadorea</taxon>
        <taxon>Rhabditida</taxon>
        <taxon>Rhabditina</taxon>
        <taxon>Rhabditomorpha</taxon>
        <taxon>Strongyloidea</taxon>
        <taxon>Strongylidae</taxon>
        <taxon>Cylicostephanus</taxon>
    </lineage>
</organism>
<name>A0A3P6TTA2_CYLGO</name>
<dbReference type="AlphaFoldDB" id="A0A3P6TTA2"/>
<sequence>MCTFMIFSMRRAAGVHMRASRHRIIALTGQEQKKLAPSLKKGQRKELTQQIKAISAARDNTCNTVENLPIRFKK</sequence>
<keyword evidence="2" id="KW-1185">Reference proteome</keyword>
<protein>
    <submittedName>
        <fullName evidence="1">Uncharacterized protein</fullName>
    </submittedName>
</protein>
<reference evidence="1 2" key="1">
    <citation type="submission" date="2018-11" db="EMBL/GenBank/DDBJ databases">
        <authorList>
            <consortium name="Pathogen Informatics"/>
        </authorList>
    </citation>
    <scope>NUCLEOTIDE SEQUENCE [LARGE SCALE GENOMIC DNA]</scope>
</reference>
<evidence type="ECO:0000313" key="1">
    <source>
        <dbReference type="EMBL" id="VDK69468.1"/>
    </source>
</evidence>
<dbReference type="OrthoDB" id="5873146at2759"/>
<evidence type="ECO:0000313" key="2">
    <source>
        <dbReference type="Proteomes" id="UP000271889"/>
    </source>
</evidence>
<dbReference type="Proteomes" id="UP000271889">
    <property type="component" value="Unassembled WGS sequence"/>
</dbReference>
<gene>
    <name evidence="1" type="ORF">CGOC_LOCUS6522</name>
</gene>
<dbReference type="EMBL" id="UYRV01021411">
    <property type="protein sequence ID" value="VDK69468.1"/>
    <property type="molecule type" value="Genomic_DNA"/>
</dbReference>
<accession>A0A3P6TTA2</accession>